<keyword evidence="9" id="KW-0028">Amino-acid biosynthesis</keyword>
<feature type="binding site" evidence="9">
    <location>
        <position position="241"/>
    </location>
    <ligand>
        <name>Zn(2+)</name>
        <dbReference type="ChEBI" id="CHEBI:29105"/>
    </ligand>
</feature>
<dbReference type="InterPro" id="IPR030960">
    <property type="entry name" value="DHQS/DOIS_N"/>
</dbReference>
<comment type="pathway">
    <text evidence="9">Metabolic intermediate biosynthesis; chorismate biosynthesis; chorismate from D-erythrose 4-phosphate and phosphoenolpyruvate: step 2/7.</text>
</comment>
<organism evidence="13 14">
    <name type="scientific">Anaerosalibacter bizertensis</name>
    <dbReference type="NCBI Taxonomy" id="932217"/>
    <lineage>
        <taxon>Bacteria</taxon>
        <taxon>Bacillati</taxon>
        <taxon>Bacillota</taxon>
        <taxon>Tissierellia</taxon>
        <taxon>Tissierellales</taxon>
        <taxon>Sporanaerobacteraceae</taxon>
        <taxon>Anaerosalibacter</taxon>
    </lineage>
</organism>
<evidence type="ECO:0000256" key="1">
    <source>
        <dbReference type="ARBA" id="ARBA00001911"/>
    </source>
</evidence>
<dbReference type="Pfam" id="PF24621">
    <property type="entry name" value="DHQS_C"/>
    <property type="match status" value="1"/>
</dbReference>
<evidence type="ECO:0000256" key="6">
    <source>
        <dbReference type="ARBA" id="ARBA00023027"/>
    </source>
</evidence>
<evidence type="ECO:0000256" key="9">
    <source>
        <dbReference type="HAMAP-Rule" id="MF_00110"/>
    </source>
</evidence>
<dbReference type="GO" id="GO:0008652">
    <property type="term" value="P:amino acid biosynthetic process"/>
    <property type="evidence" value="ECO:0007669"/>
    <property type="project" value="UniProtKB-KW"/>
</dbReference>
<comment type="caution">
    <text evidence="9">Lacks conserved residue(s) required for the propagation of feature annotation.</text>
</comment>
<feature type="binding site" evidence="9">
    <location>
        <begin position="123"/>
        <end position="124"/>
    </location>
    <ligand>
        <name>NAD(+)</name>
        <dbReference type="ChEBI" id="CHEBI:57540"/>
    </ligand>
</feature>
<feature type="binding site" evidence="9">
    <location>
        <position position="258"/>
    </location>
    <ligand>
        <name>Zn(2+)</name>
        <dbReference type="ChEBI" id="CHEBI:29105"/>
    </ligand>
</feature>
<dbReference type="Proteomes" id="UP000462760">
    <property type="component" value="Unassembled WGS sequence"/>
</dbReference>
<comment type="subcellular location">
    <subcellularLocation>
        <location evidence="9">Cytoplasm</location>
    </subcellularLocation>
</comment>
<evidence type="ECO:0000259" key="11">
    <source>
        <dbReference type="Pfam" id="PF01761"/>
    </source>
</evidence>
<dbReference type="OrthoDB" id="9806583at2"/>
<dbReference type="InterPro" id="IPR056179">
    <property type="entry name" value="DHQS_C"/>
</dbReference>
<dbReference type="PIRSF" id="PIRSF001455">
    <property type="entry name" value="DHQ_synth"/>
    <property type="match status" value="1"/>
</dbReference>
<evidence type="ECO:0000313" key="14">
    <source>
        <dbReference type="Proteomes" id="UP000462760"/>
    </source>
</evidence>
<dbReference type="GO" id="GO:0009073">
    <property type="term" value="P:aromatic amino acid family biosynthetic process"/>
    <property type="evidence" value="ECO:0007669"/>
    <property type="project" value="UniProtKB-KW"/>
</dbReference>
<comment type="similarity">
    <text evidence="9">Belongs to the sugar phosphate cyclases superfamily. Dehydroquinate synthase family.</text>
</comment>
<feature type="binding site" evidence="9">
    <location>
        <position position="178"/>
    </location>
    <ligand>
        <name>Zn(2+)</name>
        <dbReference type="ChEBI" id="CHEBI:29105"/>
    </ligand>
</feature>
<comment type="caution">
    <text evidence="13">The sequence shown here is derived from an EMBL/GenBank/DDBJ whole genome shotgun (WGS) entry which is preliminary data.</text>
</comment>
<dbReference type="UniPathway" id="UPA00053">
    <property type="reaction ID" value="UER00085"/>
</dbReference>
<dbReference type="GO" id="GO:0003856">
    <property type="term" value="F:3-dehydroquinate synthase activity"/>
    <property type="evidence" value="ECO:0007669"/>
    <property type="project" value="UniProtKB-UniRule"/>
</dbReference>
<keyword evidence="3 9" id="KW-0479">Metal-binding</keyword>
<gene>
    <name evidence="9 13" type="primary">aroB</name>
    <name evidence="13" type="ORF">FYJ27_05905</name>
</gene>
<keyword evidence="5 9" id="KW-0862">Zinc</keyword>
<keyword evidence="7 9" id="KW-0456">Lyase</keyword>
<dbReference type="EMBL" id="VULR01000006">
    <property type="protein sequence ID" value="MSS43266.1"/>
    <property type="molecule type" value="Genomic_DNA"/>
</dbReference>
<comment type="cofactor">
    <cofactor evidence="2">
        <name>Zn(2+)</name>
        <dbReference type="ChEBI" id="CHEBI:29105"/>
    </cofactor>
</comment>
<dbReference type="Pfam" id="PF01761">
    <property type="entry name" value="DHQ_synthase"/>
    <property type="match status" value="1"/>
</dbReference>
<dbReference type="FunFam" id="3.40.50.1970:FF:000007">
    <property type="entry name" value="Pentafunctional AROM polypeptide"/>
    <property type="match status" value="1"/>
</dbReference>
<sequence length="356" mass="40810">MEYLVGDNMDIVIGKNLFDEIRKFLSENIEENIFLITDENVRKYYLDKILQCLSDFKVNVYTLTPGEESKSLDIVKDIYSELIEVNCDRNTIIISFGGGVVGDISGFVASTYLRGVDYIQIPTTLLSQVDSSIGGKVGVDFKGYKNMIGSFYFPLATFIDIELLKSLDTRDITSGVGEVLKYGIIYDYDFLKYVYSNIDSIYNFDDEVLETIVKKSVSIKNRIVSQDKRDKGIRKILNFGHTIGHGIESFYDFKRYNHGEAVILGMIYESFISKEIGLIEEEYFNEIFSVLSKLVDPVIFNIKEVDGILKNMSYDKKNKKDKIVFVLPTDRGEVQIFDNIEKDLIKKTLSGDWIWK</sequence>
<comment type="catalytic activity">
    <reaction evidence="9">
        <text>7-phospho-2-dehydro-3-deoxy-D-arabino-heptonate = 3-dehydroquinate + phosphate</text>
        <dbReference type="Rhea" id="RHEA:21968"/>
        <dbReference type="ChEBI" id="CHEBI:32364"/>
        <dbReference type="ChEBI" id="CHEBI:43474"/>
        <dbReference type="ChEBI" id="CHEBI:58394"/>
        <dbReference type="EC" id="4.2.3.4"/>
    </reaction>
</comment>
<accession>A0A844FH15</accession>
<protein>
    <recommendedName>
        <fullName evidence="9 10">3-dehydroquinate synthase</fullName>
        <shortName evidence="9">DHQS</shortName>
        <ecNumber evidence="9 10">4.2.3.4</ecNumber>
    </recommendedName>
</protein>
<keyword evidence="4 9" id="KW-0547">Nucleotide-binding</keyword>
<comment type="cofactor">
    <cofactor evidence="9">
        <name>Co(2+)</name>
        <dbReference type="ChEBI" id="CHEBI:48828"/>
    </cofactor>
    <cofactor evidence="9">
        <name>Zn(2+)</name>
        <dbReference type="ChEBI" id="CHEBI:29105"/>
    </cofactor>
    <text evidence="9">Binds 1 divalent metal cation per subunit. Can use either Co(2+) or Zn(2+).</text>
</comment>
<reference evidence="13 14" key="1">
    <citation type="submission" date="2019-08" db="EMBL/GenBank/DDBJ databases">
        <title>In-depth cultivation of the pig gut microbiome towards novel bacterial diversity and tailored functional studies.</title>
        <authorList>
            <person name="Wylensek D."/>
            <person name="Hitch T.C.A."/>
            <person name="Clavel T."/>
        </authorList>
    </citation>
    <scope>NUCLEOTIDE SEQUENCE [LARGE SCALE GENOMIC DNA]</scope>
    <source>
        <strain evidence="13 14">Med78-601-WT-4W-RMD-3</strain>
    </source>
</reference>
<evidence type="ECO:0000256" key="7">
    <source>
        <dbReference type="ARBA" id="ARBA00023239"/>
    </source>
</evidence>
<dbReference type="GO" id="GO:0046872">
    <property type="term" value="F:metal ion binding"/>
    <property type="evidence" value="ECO:0007669"/>
    <property type="project" value="UniProtKB-KW"/>
</dbReference>
<evidence type="ECO:0000313" key="13">
    <source>
        <dbReference type="EMBL" id="MSS43266.1"/>
    </source>
</evidence>
<dbReference type="NCBIfam" id="TIGR01357">
    <property type="entry name" value="aroB"/>
    <property type="match status" value="1"/>
</dbReference>
<feature type="binding site" evidence="9">
    <location>
        <position position="136"/>
    </location>
    <ligand>
        <name>NAD(+)</name>
        <dbReference type="ChEBI" id="CHEBI:57540"/>
    </ligand>
</feature>
<evidence type="ECO:0000256" key="4">
    <source>
        <dbReference type="ARBA" id="ARBA00022741"/>
    </source>
</evidence>
<dbReference type="GO" id="GO:0009423">
    <property type="term" value="P:chorismate biosynthetic process"/>
    <property type="evidence" value="ECO:0007669"/>
    <property type="project" value="UniProtKB-UniRule"/>
</dbReference>
<dbReference type="InterPro" id="IPR016037">
    <property type="entry name" value="DHQ_synth_AroB"/>
</dbReference>
<dbReference type="InterPro" id="IPR050071">
    <property type="entry name" value="Dehydroquinate_synthase"/>
</dbReference>
<dbReference type="GO" id="GO:0000166">
    <property type="term" value="F:nucleotide binding"/>
    <property type="evidence" value="ECO:0007669"/>
    <property type="project" value="UniProtKB-KW"/>
</dbReference>
<evidence type="ECO:0000256" key="5">
    <source>
        <dbReference type="ARBA" id="ARBA00022833"/>
    </source>
</evidence>
<feature type="binding site" evidence="9">
    <location>
        <begin position="99"/>
        <end position="103"/>
    </location>
    <ligand>
        <name>NAD(+)</name>
        <dbReference type="ChEBI" id="CHEBI:57540"/>
    </ligand>
</feature>
<dbReference type="CDD" id="cd08195">
    <property type="entry name" value="DHQS"/>
    <property type="match status" value="1"/>
</dbReference>
<name>A0A844FH15_9FIRM</name>
<dbReference type="PANTHER" id="PTHR43622:SF1">
    <property type="entry name" value="3-DEHYDROQUINATE SYNTHASE"/>
    <property type="match status" value="1"/>
</dbReference>
<dbReference type="GO" id="GO:0005737">
    <property type="term" value="C:cytoplasm"/>
    <property type="evidence" value="ECO:0007669"/>
    <property type="project" value="UniProtKB-SubCell"/>
</dbReference>
<feature type="binding site" evidence="9">
    <location>
        <position position="145"/>
    </location>
    <ligand>
        <name>NAD(+)</name>
        <dbReference type="ChEBI" id="CHEBI:57540"/>
    </ligand>
</feature>
<dbReference type="Gene3D" id="1.20.1090.10">
    <property type="entry name" value="Dehydroquinate synthase-like - alpha domain"/>
    <property type="match status" value="1"/>
</dbReference>
<keyword evidence="8 9" id="KW-0170">Cobalt</keyword>
<dbReference type="HAMAP" id="MF_00110">
    <property type="entry name" value="DHQ_synthase"/>
    <property type="match status" value="1"/>
</dbReference>
<dbReference type="AlphaFoldDB" id="A0A844FH15"/>
<dbReference type="PANTHER" id="PTHR43622">
    <property type="entry name" value="3-DEHYDROQUINATE SYNTHASE"/>
    <property type="match status" value="1"/>
</dbReference>
<feature type="domain" description="3-dehydroquinate synthase N-terminal" evidence="11">
    <location>
        <begin position="61"/>
        <end position="173"/>
    </location>
</feature>
<evidence type="ECO:0000256" key="8">
    <source>
        <dbReference type="ARBA" id="ARBA00023285"/>
    </source>
</evidence>
<evidence type="ECO:0000256" key="3">
    <source>
        <dbReference type="ARBA" id="ARBA00022723"/>
    </source>
</evidence>
<evidence type="ECO:0000256" key="10">
    <source>
        <dbReference type="NCBIfam" id="TIGR01357"/>
    </source>
</evidence>
<evidence type="ECO:0000259" key="12">
    <source>
        <dbReference type="Pfam" id="PF24621"/>
    </source>
</evidence>
<keyword evidence="9" id="KW-0963">Cytoplasm</keyword>
<feature type="domain" description="3-dehydroquinate synthase C-terminal" evidence="12">
    <location>
        <begin position="175"/>
        <end position="318"/>
    </location>
</feature>
<comment type="cofactor">
    <cofactor evidence="1 9">
        <name>NAD(+)</name>
        <dbReference type="ChEBI" id="CHEBI:57540"/>
    </cofactor>
</comment>
<keyword evidence="6 9" id="KW-0520">NAD</keyword>
<comment type="function">
    <text evidence="9">Catalyzes the conversion of 3-deoxy-D-arabino-heptulosonate 7-phosphate (DAHP) to dehydroquinate (DHQ).</text>
</comment>
<dbReference type="InterPro" id="IPR030963">
    <property type="entry name" value="DHQ_synth_fam"/>
</dbReference>
<keyword evidence="9" id="KW-0057">Aromatic amino acid biosynthesis</keyword>
<evidence type="ECO:0000256" key="2">
    <source>
        <dbReference type="ARBA" id="ARBA00001947"/>
    </source>
</evidence>
<dbReference type="SUPFAM" id="SSF56796">
    <property type="entry name" value="Dehydroquinate synthase-like"/>
    <property type="match status" value="1"/>
</dbReference>
<proteinExistence type="inferred from homology"/>
<dbReference type="Gene3D" id="3.40.50.1970">
    <property type="match status" value="1"/>
</dbReference>
<dbReference type="EC" id="4.2.3.4" evidence="9 10"/>